<dbReference type="InterPro" id="IPR002933">
    <property type="entry name" value="Peptidase_M20"/>
</dbReference>
<sequence>MDKQFATSLLKELVTMNTVNPPGNEKVIAEKLRTLFEKNGIETELVTYEENRLNLIARLKGEESGPHLGFSGHMDTVPVGDVKWEHQPFEAEEENGRIYGRGSCDMKGGLAACVLAMLSLKEQGLPKKGQITLLATVGEEVAAVGAKQLTELGYLDDLDALIIAEPTNNNITTCHKGALWPQIITYGKTSHGSMPEAGVNAVLHMHEIISRIMSNEFQMEYEEDELLGSPTCSVNVIHGGSGTNVVPDRCSANIDIRTVPSQKHENIIKRLERLLLSVKTKYPDLEAEIKLLNDLPPLKTSSDDPFVKMLQDTLSEHGKPTEIKGITAYTDASKFVQVEKDLPIVILGPGDMKMAHQPDEYIELDSYFESIDLFQRIAQNFTESSI</sequence>
<dbReference type="PROSITE" id="PS00758">
    <property type="entry name" value="ARGE_DAPE_CPG2_1"/>
    <property type="match status" value="1"/>
</dbReference>
<gene>
    <name evidence="16" type="ORF">SAMN05192532_104321</name>
</gene>
<dbReference type="PANTHER" id="PTHR43808:SF8">
    <property type="entry name" value="PEPTIDASE M20 DIMERISATION DOMAIN-CONTAINING PROTEIN"/>
    <property type="match status" value="1"/>
</dbReference>
<dbReference type="CDD" id="cd08659">
    <property type="entry name" value="M20_ArgE_DapE-like"/>
    <property type="match status" value="1"/>
</dbReference>
<dbReference type="SUPFAM" id="SSF53187">
    <property type="entry name" value="Zn-dependent exopeptidases"/>
    <property type="match status" value="1"/>
</dbReference>
<evidence type="ECO:0000256" key="4">
    <source>
        <dbReference type="ARBA" id="ARBA00006247"/>
    </source>
</evidence>
<dbReference type="InterPro" id="IPR010182">
    <property type="entry name" value="ArgE/DapE"/>
</dbReference>
<dbReference type="Proteomes" id="UP000199516">
    <property type="component" value="Unassembled WGS sequence"/>
</dbReference>
<evidence type="ECO:0000256" key="12">
    <source>
        <dbReference type="ARBA" id="ARBA00023154"/>
    </source>
</evidence>
<evidence type="ECO:0000256" key="9">
    <source>
        <dbReference type="ARBA" id="ARBA00022801"/>
    </source>
</evidence>
<dbReference type="Gene3D" id="3.30.70.360">
    <property type="match status" value="1"/>
</dbReference>
<dbReference type="PANTHER" id="PTHR43808">
    <property type="entry name" value="ACETYLORNITHINE DEACETYLASE"/>
    <property type="match status" value="1"/>
</dbReference>
<keyword evidence="17" id="KW-1185">Reference proteome</keyword>
<keyword evidence="8" id="KW-0479">Metal-binding</keyword>
<dbReference type="EMBL" id="FONT01000004">
    <property type="protein sequence ID" value="SFE84032.1"/>
    <property type="molecule type" value="Genomic_DNA"/>
</dbReference>
<keyword evidence="12" id="KW-0457">Lysine biosynthesis</keyword>
<dbReference type="SUPFAM" id="SSF55031">
    <property type="entry name" value="Bacterial exopeptidase dimerisation domain"/>
    <property type="match status" value="1"/>
</dbReference>
<evidence type="ECO:0000256" key="14">
    <source>
        <dbReference type="ARBA" id="ARBA00051301"/>
    </source>
</evidence>
<keyword evidence="9" id="KW-0378">Hydrolase</keyword>
<keyword evidence="13" id="KW-0170">Cobalt</keyword>
<reference evidence="16 17" key="1">
    <citation type="submission" date="2016-10" db="EMBL/GenBank/DDBJ databases">
        <authorList>
            <person name="de Groot N.N."/>
        </authorList>
    </citation>
    <scope>NUCLEOTIDE SEQUENCE [LARGE SCALE GENOMIC DNA]</scope>
    <source>
        <strain evidence="16 17">DSM 23995</strain>
    </source>
</reference>
<dbReference type="EC" id="3.5.1.18" evidence="5"/>
<dbReference type="InterPro" id="IPR050072">
    <property type="entry name" value="Peptidase_M20A"/>
</dbReference>
<dbReference type="Pfam" id="PF01546">
    <property type="entry name" value="Peptidase_M20"/>
    <property type="match status" value="1"/>
</dbReference>
<dbReference type="GO" id="GO:0019877">
    <property type="term" value="P:diaminopimelate biosynthetic process"/>
    <property type="evidence" value="ECO:0007669"/>
    <property type="project" value="UniProtKB-KW"/>
</dbReference>
<dbReference type="Gene3D" id="3.40.630.10">
    <property type="entry name" value="Zn peptidases"/>
    <property type="match status" value="2"/>
</dbReference>
<feature type="domain" description="Peptidase M20 dimerisation" evidence="15">
    <location>
        <begin position="175"/>
        <end position="277"/>
    </location>
</feature>
<dbReference type="AlphaFoldDB" id="A0A1I2DTN7"/>
<dbReference type="OrthoDB" id="9792335at2"/>
<dbReference type="GO" id="GO:0046872">
    <property type="term" value="F:metal ion binding"/>
    <property type="evidence" value="ECO:0007669"/>
    <property type="project" value="UniProtKB-KW"/>
</dbReference>
<dbReference type="NCBIfam" id="NF006365">
    <property type="entry name" value="PRK08588.1"/>
    <property type="match status" value="1"/>
</dbReference>
<evidence type="ECO:0000256" key="5">
    <source>
        <dbReference type="ARBA" id="ARBA00011921"/>
    </source>
</evidence>
<proteinExistence type="inferred from homology"/>
<evidence type="ECO:0000256" key="2">
    <source>
        <dbReference type="ARBA" id="ARBA00001947"/>
    </source>
</evidence>
<evidence type="ECO:0000313" key="17">
    <source>
        <dbReference type="Proteomes" id="UP000199516"/>
    </source>
</evidence>
<dbReference type="NCBIfam" id="TIGR01910">
    <property type="entry name" value="DapE-ArgE"/>
    <property type="match status" value="1"/>
</dbReference>
<evidence type="ECO:0000256" key="1">
    <source>
        <dbReference type="ARBA" id="ARBA00001941"/>
    </source>
</evidence>
<evidence type="ECO:0000256" key="10">
    <source>
        <dbReference type="ARBA" id="ARBA00022833"/>
    </source>
</evidence>
<keyword evidence="10" id="KW-0862">Zinc</keyword>
<organism evidence="16 17">
    <name type="scientific">Alteribacillus iranensis</name>
    <dbReference type="NCBI Taxonomy" id="930128"/>
    <lineage>
        <taxon>Bacteria</taxon>
        <taxon>Bacillati</taxon>
        <taxon>Bacillota</taxon>
        <taxon>Bacilli</taxon>
        <taxon>Bacillales</taxon>
        <taxon>Bacillaceae</taxon>
        <taxon>Alteribacillus</taxon>
    </lineage>
</organism>
<evidence type="ECO:0000313" key="16">
    <source>
        <dbReference type="EMBL" id="SFE84032.1"/>
    </source>
</evidence>
<dbReference type="UniPathway" id="UPA00034">
    <property type="reaction ID" value="UER00021"/>
</dbReference>
<dbReference type="STRING" id="930128.SAMN05192532_104321"/>
<dbReference type="Pfam" id="PF07687">
    <property type="entry name" value="M20_dimer"/>
    <property type="match status" value="1"/>
</dbReference>
<dbReference type="InterPro" id="IPR011650">
    <property type="entry name" value="Peptidase_M20_dimer"/>
</dbReference>
<evidence type="ECO:0000256" key="3">
    <source>
        <dbReference type="ARBA" id="ARBA00005130"/>
    </source>
</evidence>
<evidence type="ECO:0000259" key="15">
    <source>
        <dbReference type="Pfam" id="PF07687"/>
    </source>
</evidence>
<evidence type="ECO:0000256" key="8">
    <source>
        <dbReference type="ARBA" id="ARBA00022723"/>
    </source>
</evidence>
<evidence type="ECO:0000256" key="6">
    <source>
        <dbReference type="ARBA" id="ARBA00016853"/>
    </source>
</evidence>
<protein>
    <recommendedName>
        <fullName evidence="6">Probable succinyl-diaminopimelate desuccinylase</fullName>
        <ecNumber evidence="5">3.5.1.18</ecNumber>
    </recommendedName>
</protein>
<dbReference type="GO" id="GO:0009014">
    <property type="term" value="F:succinyl-diaminopimelate desuccinylase activity"/>
    <property type="evidence" value="ECO:0007669"/>
    <property type="project" value="UniProtKB-EC"/>
</dbReference>
<comment type="similarity">
    <text evidence="4">Belongs to the peptidase M20A family.</text>
</comment>
<comment type="pathway">
    <text evidence="3">Amino-acid biosynthesis; L-lysine biosynthesis via DAP pathway; LL-2,6-diaminopimelate from (S)-tetrahydrodipicolinate (succinylase route): step 3/3.</text>
</comment>
<comment type="cofactor">
    <cofactor evidence="1">
        <name>Co(2+)</name>
        <dbReference type="ChEBI" id="CHEBI:48828"/>
    </cofactor>
</comment>
<evidence type="ECO:0000256" key="13">
    <source>
        <dbReference type="ARBA" id="ARBA00023285"/>
    </source>
</evidence>
<dbReference type="InterPro" id="IPR001261">
    <property type="entry name" value="ArgE/DapE_CS"/>
</dbReference>
<name>A0A1I2DTN7_9BACI</name>
<dbReference type="RefSeq" id="WP_091661742.1">
    <property type="nucleotide sequence ID" value="NZ_FONT01000004.1"/>
</dbReference>
<comment type="catalytic activity">
    <reaction evidence="14">
        <text>N-succinyl-(2S,6S)-2,6-diaminopimelate + H2O = (2S,6S)-2,6-diaminopimelate + succinate</text>
        <dbReference type="Rhea" id="RHEA:22608"/>
        <dbReference type="ChEBI" id="CHEBI:15377"/>
        <dbReference type="ChEBI" id="CHEBI:30031"/>
        <dbReference type="ChEBI" id="CHEBI:57609"/>
        <dbReference type="ChEBI" id="CHEBI:58087"/>
        <dbReference type="EC" id="3.5.1.18"/>
    </reaction>
</comment>
<keyword evidence="7" id="KW-0028">Amino-acid biosynthesis</keyword>
<accession>A0A1I2DTN7</accession>
<evidence type="ECO:0000256" key="7">
    <source>
        <dbReference type="ARBA" id="ARBA00022605"/>
    </source>
</evidence>
<comment type="cofactor">
    <cofactor evidence="2">
        <name>Zn(2+)</name>
        <dbReference type="ChEBI" id="CHEBI:29105"/>
    </cofactor>
</comment>
<keyword evidence="11" id="KW-0220">Diaminopimelate biosynthesis</keyword>
<evidence type="ECO:0000256" key="11">
    <source>
        <dbReference type="ARBA" id="ARBA00022915"/>
    </source>
</evidence>
<dbReference type="InterPro" id="IPR036264">
    <property type="entry name" value="Bact_exopeptidase_dim_dom"/>
</dbReference>
<dbReference type="GO" id="GO:0009089">
    <property type="term" value="P:lysine biosynthetic process via diaminopimelate"/>
    <property type="evidence" value="ECO:0007669"/>
    <property type="project" value="UniProtKB-UniPathway"/>
</dbReference>